<accession>A0A2Z6QMV9</accession>
<evidence type="ECO:0000256" key="4">
    <source>
        <dbReference type="ARBA" id="ARBA00022840"/>
    </source>
</evidence>
<reference evidence="6 8" key="1">
    <citation type="submission" date="2017-11" db="EMBL/GenBank/DDBJ databases">
        <title>The genome of Rhizophagus clarus HR1 reveals common genetic basis of auxotrophy among arbuscular mycorrhizal fungi.</title>
        <authorList>
            <person name="Kobayashi Y."/>
        </authorList>
    </citation>
    <scope>NUCLEOTIDE SEQUENCE [LARGE SCALE GENOMIC DNA]</scope>
    <source>
        <strain evidence="6 8">HR1</strain>
    </source>
</reference>
<evidence type="ECO:0000256" key="1">
    <source>
        <dbReference type="ARBA" id="ARBA00022679"/>
    </source>
</evidence>
<name>A0A2Z6QMV9_9GLOM</name>
<feature type="domain" description="Protein kinase" evidence="5">
    <location>
        <begin position="61"/>
        <end position="337"/>
    </location>
</feature>
<evidence type="ECO:0000313" key="8">
    <source>
        <dbReference type="Proteomes" id="UP000247702"/>
    </source>
</evidence>
<sequence>MNSANEENMENMKDDIENIESDTNVVHWTSGDVNIDKLIQNSQLNANSKYQLIEWIEYSDFENIEFIAYGGFGSVYKAIWKNRAIKKSLWQTQKGEWDDDNGKEVAIKKLQNATNVSLELLNEINNNLKLNYEFCNKIYGVTRDPQDKGYAIVTEFQNDGNLRDLIKKNHHILNWRLIFRILYNISDGLSAIHRKNYLHKDFHSGNILNKIFSSEIVRSVVSDFGLCCPAGQSSEDKKLHGVLPFMAPEVLRGGEFTKAADVYGFGMLMLEIISGKVPFADRDYDLVLALDICKGERPPIPEYTPKPYADLMKRCWDPIPSNRPTARELQNQINVWNNIFSNNSLNDRQEFSQEQENRWKVRLAELATNSHSLKKSQNFLASKKLDYSKQLTQLIETGEVEMIANGNNSNTLYSKQLTQLLETDEVEMIANGDNSTL</sequence>
<dbReference type="InterPro" id="IPR000719">
    <property type="entry name" value="Prot_kinase_dom"/>
</dbReference>
<dbReference type="Proteomes" id="UP000615446">
    <property type="component" value="Unassembled WGS sequence"/>
</dbReference>
<dbReference type="OrthoDB" id="2437857at2759"/>
<protein>
    <submittedName>
        <fullName evidence="7">Kinase-like domain-containing protein</fullName>
    </submittedName>
</protein>
<keyword evidence="3 7" id="KW-0418">Kinase</keyword>
<proteinExistence type="predicted"/>
<dbReference type="InterPro" id="IPR001245">
    <property type="entry name" value="Ser-Thr/Tyr_kinase_cat_dom"/>
</dbReference>
<evidence type="ECO:0000313" key="6">
    <source>
        <dbReference type="EMBL" id="GBB87149.1"/>
    </source>
</evidence>
<dbReference type="SUPFAM" id="SSF56112">
    <property type="entry name" value="Protein kinase-like (PK-like)"/>
    <property type="match status" value="1"/>
</dbReference>
<dbReference type="PANTHER" id="PTHR44329">
    <property type="entry name" value="SERINE/THREONINE-PROTEIN KINASE TNNI3K-RELATED"/>
    <property type="match status" value="1"/>
</dbReference>
<dbReference type="Proteomes" id="UP000247702">
    <property type="component" value="Unassembled WGS sequence"/>
</dbReference>
<dbReference type="PANTHER" id="PTHR44329:SF288">
    <property type="entry name" value="MITOGEN-ACTIVATED PROTEIN KINASE KINASE KINASE 20"/>
    <property type="match status" value="1"/>
</dbReference>
<evidence type="ECO:0000259" key="5">
    <source>
        <dbReference type="PROSITE" id="PS50011"/>
    </source>
</evidence>
<reference evidence="7" key="2">
    <citation type="submission" date="2019-10" db="EMBL/GenBank/DDBJ databases">
        <title>Conservation and host-specific expression of non-tandemly repeated heterogenous ribosome RNA gene in arbuscular mycorrhizal fungi.</title>
        <authorList>
            <person name="Maeda T."/>
            <person name="Kobayashi Y."/>
            <person name="Nakagawa T."/>
            <person name="Ezawa T."/>
            <person name="Yamaguchi K."/>
            <person name="Bino T."/>
            <person name="Nishimoto Y."/>
            <person name="Shigenobu S."/>
            <person name="Kawaguchi M."/>
        </authorList>
    </citation>
    <scope>NUCLEOTIDE SEQUENCE</scope>
    <source>
        <strain evidence="7">HR1</strain>
    </source>
</reference>
<keyword evidence="2" id="KW-0547">Nucleotide-binding</keyword>
<dbReference type="GO" id="GO:0004674">
    <property type="term" value="F:protein serine/threonine kinase activity"/>
    <property type="evidence" value="ECO:0007669"/>
    <property type="project" value="TreeGrafter"/>
</dbReference>
<dbReference type="EMBL" id="BEXD01000402">
    <property type="protein sequence ID" value="GBB87149.1"/>
    <property type="molecule type" value="Genomic_DNA"/>
</dbReference>
<dbReference type="InterPro" id="IPR051681">
    <property type="entry name" value="Ser/Thr_Kinases-Pseudokinases"/>
</dbReference>
<dbReference type="AlphaFoldDB" id="A0A2Z6QMV9"/>
<evidence type="ECO:0000256" key="2">
    <source>
        <dbReference type="ARBA" id="ARBA00022741"/>
    </source>
</evidence>
<dbReference type="EMBL" id="BLAL01000218">
    <property type="protein sequence ID" value="GES92898.1"/>
    <property type="molecule type" value="Genomic_DNA"/>
</dbReference>
<keyword evidence="1" id="KW-0808">Transferase</keyword>
<dbReference type="Pfam" id="PF07714">
    <property type="entry name" value="PK_Tyr_Ser-Thr"/>
    <property type="match status" value="1"/>
</dbReference>
<dbReference type="Gene3D" id="1.10.510.10">
    <property type="entry name" value="Transferase(Phosphotransferase) domain 1"/>
    <property type="match status" value="1"/>
</dbReference>
<dbReference type="PRINTS" id="PR00109">
    <property type="entry name" value="TYRKINASE"/>
</dbReference>
<dbReference type="InterPro" id="IPR011009">
    <property type="entry name" value="Kinase-like_dom_sf"/>
</dbReference>
<organism evidence="6 8">
    <name type="scientific">Rhizophagus clarus</name>
    <dbReference type="NCBI Taxonomy" id="94130"/>
    <lineage>
        <taxon>Eukaryota</taxon>
        <taxon>Fungi</taxon>
        <taxon>Fungi incertae sedis</taxon>
        <taxon>Mucoromycota</taxon>
        <taxon>Glomeromycotina</taxon>
        <taxon>Glomeromycetes</taxon>
        <taxon>Glomerales</taxon>
        <taxon>Glomeraceae</taxon>
        <taxon>Rhizophagus</taxon>
    </lineage>
</organism>
<evidence type="ECO:0000313" key="7">
    <source>
        <dbReference type="EMBL" id="GES92898.1"/>
    </source>
</evidence>
<keyword evidence="4" id="KW-0067">ATP-binding</keyword>
<gene>
    <name evidence="7" type="ORF">RCL2_001965700</name>
    <name evidence="6" type="ORF">RclHR1_01360020</name>
</gene>
<comment type="caution">
    <text evidence="6">The sequence shown here is derived from an EMBL/GenBank/DDBJ whole genome shotgun (WGS) entry which is preliminary data.</text>
</comment>
<dbReference type="GO" id="GO:0005524">
    <property type="term" value="F:ATP binding"/>
    <property type="evidence" value="ECO:0007669"/>
    <property type="project" value="UniProtKB-KW"/>
</dbReference>
<evidence type="ECO:0000256" key="3">
    <source>
        <dbReference type="ARBA" id="ARBA00022777"/>
    </source>
</evidence>
<keyword evidence="8" id="KW-1185">Reference proteome</keyword>
<dbReference type="PROSITE" id="PS50011">
    <property type="entry name" value="PROTEIN_KINASE_DOM"/>
    <property type="match status" value="1"/>
</dbReference>